<reference evidence="2" key="1">
    <citation type="journal article" date="2013" name="Genetics">
        <title>The draft genome and transcriptome of Panagrellus redivivus are shaped by the harsh demands of a free-living lifestyle.</title>
        <authorList>
            <person name="Srinivasan J."/>
            <person name="Dillman A.R."/>
            <person name="Macchietto M.G."/>
            <person name="Heikkinen L."/>
            <person name="Lakso M."/>
            <person name="Fracchia K.M."/>
            <person name="Antoshechkin I."/>
            <person name="Mortazavi A."/>
            <person name="Wong G."/>
            <person name="Sternberg P.W."/>
        </authorList>
    </citation>
    <scope>NUCLEOTIDE SEQUENCE [LARGE SCALE GENOMIC DNA]</scope>
    <source>
        <strain evidence="2">MT8872</strain>
    </source>
</reference>
<dbReference type="AlphaFoldDB" id="A0A7E4ZVT4"/>
<organism evidence="2 3">
    <name type="scientific">Panagrellus redivivus</name>
    <name type="common">Microworm</name>
    <dbReference type="NCBI Taxonomy" id="6233"/>
    <lineage>
        <taxon>Eukaryota</taxon>
        <taxon>Metazoa</taxon>
        <taxon>Ecdysozoa</taxon>
        <taxon>Nematoda</taxon>
        <taxon>Chromadorea</taxon>
        <taxon>Rhabditida</taxon>
        <taxon>Tylenchina</taxon>
        <taxon>Panagrolaimomorpha</taxon>
        <taxon>Panagrolaimoidea</taxon>
        <taxon>Panagrolaimidae</taxon>
        <taxon>Panagrellus</taxon>
    </lineage>
</organism>
<evidence type="ECO:0000313" key="2">
    <source>
        <dbReference type="Proteomes" id="UP000492821"/>
    </source>
</evidence>
<keyword evidence="2" id="KW-1185">Reference proteome</keyword>
<accession>A0A7E4ZVT4</accession>
<dbReference type="GO" id="GO:0005737">
    <property type="term" value="C:cytoplasm"/>
    <property type="evidence" value="ECO:0007669"/>
    <property type="project" value="TreeGrafter"/>
</dbReference>
<dbReference type="PANTHER" id="PTHR46089:SF2">
    <property type="entry name" value="ALSIN HOMOLOG"/>
    <property type="match status" value="1"/>
</dbReference>
<dbReference type="GO" id="GO:0005085">
    <property type="term" value="F:guanyl-nucleotide exchange factor activity"/>
    <property type="evidence" value="ECO:0007669"/>
    <property type="project" value="TreeGrafter"/>
</dbReference>
<dbReference type="GO" id="GO:0016197">
    <property type="term" value="P:endosomal transport"/>
    <property type="evidence" value="ECO:0007669"/>
    <property type="project" value="TreeGrafter"/>
</dbReference>
<name>A0A7E4ZVT4_PANRE</name>
<evidence type="ECO:0000313" key="3">
    <source>
        <dbReference type="WBParaSite" id="Pan_g20604.t1"/>
    </source>
</evidence>
<dbReference type="Proteomes" id="UP000492821">
    <property type="component" value="Unassembled WGS sequence"/>
</dbReference>
<feature type="domain" description="Alsin helical array" evidence="1">
    <location>
        <begin position="23"/>
        <end position="113"/>
    </location>
</feature>
<dbReference type="PANTHER" id="PTHR46089">
    <property type="entry name" value="ALSIN HOMOLOG"/>
    <property type="match status" value="1"/>
</dbReference>
<dbReference type="InterPro" id="IPR051984">
    <property type="entry name" value="Alsin"/>
</dbReference>
<dbReference type="Pfam" id="PF26202">
    <property type="entry name" value="HA_Alsin"/>
    <property type="match status" value="1"/>
</dbReference>
<proteinExistence type="predicted"/>
<dbReference type="InterPro" id="IPR037191">
    <property type="entry name" value="VPS9_dom_sf"/>
</dbReference>
<dbReference type="GO" id="GO:0031267">
    <property type="term" value="F:small GTPase binding"/>
    <property type="evidence" value="ECO:0007669"/>
    <property type="project" value="TreeGrafter"/>
</dbReference>
<protein>
    <submittedName>
        <fullName evidence="3">Cullin domain-containing protein</fullName>
    </submittedName>
</protein>
<dbReference type="WBParaSite" id="Pan_g20604.t1">
    <property type="protein sequence ID" value="Pan_g20604.t1"/>
    <property type="gene ID" value="Pan_g20604"/>
</dbReference>
<dbReference type="SUPFAM" id="SSF109993">
    <property type="entry name" value="VPS9 domain"/>
    <property type="match status" value="1"/>
</dbReference>
<reference evidence="3" key="2">
    <citation type="submission" date="2020-10" db="UniProtKB">
        <authorList>
            <consortium name="WormBaseParasite"/>
        </authorList>
    </citation>
    <scope>IDENTIFICATION</scope>
</reference>
<evidence type="ECO:0000259" key="1">
    <source>
        <dbReference type="Pfam" id="PF26202"/>
    </source>
</evidence>
<dbReference type="InterPro" id="IPR059093">
    <property type="entry name" value="HA_Alsin"/>
</dbReference>
<sequence>MSSASIPYPQPRLLTRNTVHGVTVDDALEKVPDFEADWSLAYYKTVKRYWDLFLKTDHHPIQGLFNGLIEIFCNSYNNLGIHEVMFDSAVLEITSFIERTYDVIGYLFPSLPSKDDMYHAIPEAAEEGESPVTQEQENFNVPTPACEFVLESLFSKCYADLFTMYTIKSQELDQRYWYCVSALNSVTDVRLLKHFGVDQSLWPMFTSSGSDELQFAISSRRKFYESAVVTLQSIGCKFTPSDKLRILTKTFSDINEALCERGRPRLIPVDVLVSCVVSMRLDKLNFDICSNAKNS</sequence>